<dbReference type="InterPro" id="IPR038277">
    <property type="entry name" value="UreF_sf"/>
</dbReference>
<evidence type="ECO:0000256" key="3">
    <source>
        <dbReference type="HAMAP-Rule" id="MF_01385"/>
    </source>
</evidence>
<comment type="similarity">
    <text evidence="3">Belongs to the UreF family.</text>
</comment>
<dbReference type="OrthoDB" id="9798772at2"/>
<dbReference type="EMBL" id="CP016171">
    <property type="protein sequence ID" value="ANN72920.1"/>
    <property type="molecule type" value="Genomic_DNA"/>
</dbReference>
<keyword evidence="1 3" id="KW-0996">Nickel insertion</keyword>
<dbReference type="GO" id="GO:0005737">
    <property type="term" value="C:cytoplasm"/>
    <property type="evidence" value="ECO:0007669"/>
    <property type="project" value="UniProtKB-SubCell"/>
</dbReference>
<dbReference type="PANTHER" id="PTHR33620:SF1">
    <property type="entry name" value="UREASE ACCESSORY PROTEIN F"/>
    <property type="match status" value="1"/>
</dbReference>
<keyword evidence="6" id="KW-1185">Reference proteome</keyword>
<keyword evidence="2 3" id="KW-0143">Chaperone</keyword>
<accession>A0A193FZ65</accession>
<dbReference type="InterPro" id="IPR002639">
    <property type="entry name" value="UreF"/>
</dbReference>
<evidence type="ECO:0000256" key="2">
    <source>
        <dbReference type="ARBA" id="ARBA00023186"/>
    </source>
</evidence>
<dbReference type="STRING" id="463025.BAU08_17595"/>
<proteinExistence type="inferred from homology"/>
<evidence type="ECO:0000313" key="5">
    <source>
        <dbReference type="EMBL" id="ANN72920.1"/>
    </source>
</evidence>
<protein>
    <recommendedName>
        <fullName evidence="3">Urease accessory protein UreF</fullName>
    </recommendedName>
</protein>
<organism evidence="5 7">
    <name type="scientific">Bordetella bronchialis</name>
    <dbReference type="NCBI Taxonomy" id="463025"/>
    <lineage>
        <taxon>Bacteria</taxon>
        <taxon>Pseudomonadati</taxon>
        <taxon>Pseudomonadota</taxon>
        <taxon>Betaproteobacteria</taxon>
        <taxon>Burkholderiales</taxon>
        <taxon>Alcaligenaceae</taxon>
        <taxon>Bordetella</taxon>
    </lineage>
</organism>
<dbReference type="PANTHER" id="PTHR33620">
    <property type="entry name" value="UREASE ACCESSORY PROTEIN F"/>
    <property type="match status" value="1"/>
</dbReference>
<gene>
    <name evidence="3" type="primary">ureF</name>
    <name evidence="4" type="ORF">BAU06_17350</name>
    <name evidence="5" type="ORF">BAU08_17595</name>
</gene>
<reference evidence="6 7" key="1">
    <citation type="submission" date="2016-06" db="EMBL/GenBank/DDBJ databases">
        <title>Complete genome sequences of Bordetella bronchialis and Bordetella flabilis.</title>
        <authorList>
            <person name="LiPuma J.J."/>
            <person name="Spilker T."/>
        </authorList>
    </citation>
    <scope>NUCLEOTIDE SEQUENCE [LARGE SCALE GENOMIC DNA]</scope>
    <source>
        <strain evidence="5 7">AU17976</strain>
        <strain evidence="4 6">AU3182</strain>
    </source>
</reference>
<sequence length="226" mass="24076">MGTSTELIALLHLASPALPIGAFSYSQGLEAAIEAGVIATAEDARQWIAHGLDIVADGEAALLGQQYRNWAGGDIPAVAGLNEWLLAMRESAELRQETEQMGWSLARLLDELEWGDAAGRAALRAMQPLSLPTAYAYAAQRAGARLEDCLSAWLFAWAENQVAAALKAVPLGQVAGQRILFGLHGAIGQAARRAAATPEEEASTFAPLLGILSARHETQYSRLFRS</sequence>
<dbReference type="RefSeq" id="WP_066352783.1">
    <property type="nucleotide sequence ID" value="NZ_CBCSFJ010000020.1"/>
</dbReference>
<dbReference type="Proteomes" id="UP000092213">
    <property type="component" value="Chromosome"/>
</dbReference>
<keyword evidence="3" id="KW-0963">Cytoplasm</keyword>
<comment type="subunit">
    <text evidence="3">UreD, UreF and UreG form a complex that acts as a GTP-hydrolysis-dependent molecular chaperone, activating the urease apoprotein by helping to assemble the nickel containing metallocenter of UreC. The UreE protein probably delivers the nickel.</text>
</comment>
<name>A0A193FZ65_9BORD</name>
<dbReference type="Pfam" id="PF01730">
    <property type="entry name" value="UreF"/>
    <property type="match status" value="1"/>
</dbReference>
<dbReference type="PIRSF" id="PIRSF009467">
    <property type="entry name" value="Ureas_acces_UreF"/>
    <property type="match status" value="1"/>
</dbReference>
<comment type="subcellular location">
    <subcellularLocation>
        <location evidence="3">Cytoplasm</location>
    </subcellularLocation>
</comment>
<dbReference type="Proteomes" id="UP000091897">
    <property type="component" value="Chromosome"/>
</dbReference>
<dbReference type="KEGG" id="bbro:BAU06_17350"/>
<dbReference type="Gene3D" id="1.10.4190.10">
    <property type="entry name" value="Urease accessory protein UreF"/>
    <property type="match status" value="1"/>
</dbReference>
<evidence type="ECO:0000313" key="6">
    <source>
        <dbReference type="Proteomes" id="UP000091897"/>
    </source>
</evidence>
<dbReference type="AlphaFoldDB" id="A0A193FZ65"/>
<comment type="function">
    <text evidence="3">Required for maturation of urease via the functional incorporation of the urease nickel metallocenter.</text>
</comment>
<dbReference type="HAMAP" id="MF_01385">
    <property type="entry name" value="UreF"/>
    <property type="match status" value="1"/>
</dbReference>
<evidence type="ECO:0000313" key="4">
    <source>
        <dbReference type="EMBL" id="ANN67827.1"/>
    </source>
</evidence>
<evidence type="ECO:0000256" key="1">
    <source>
        <dbReference type="ARBA" id="ARBA00022988"/>
    </source>
</evidence>
<dbReference type="EMBL" id="CP016170">
    <property type="protein sequence ID" value="ANN67827.1"/>
    <property type="molecule type" value="Genomic_DNA"/>
</dbReference>
<evidence type="ECO:0000313" key="7">
    <source>
        <dbReference type="Proteomes" id="UP000092213"/>
    </source>
</evidence>
<dbReference type="GO" id="GO:0016151">
    <property type="term" value="F:nickel cation binding"/>
    <property type="evidence" value="ECO:0007669"/>
    <property type="project" value="UniProtKB-UniRule"/>
</dbReference>